<accession>A0AAE1E1F6</accession>
<evidence type="ECO:0000313" key="2">
    <source>
        <dbReference type="Proteomes" id="UP001283361"/>
    </source>
</evidence>
<evidence type="ECO:0000313" key="1">
    <source>
        <dbReference type="EMBL" id="KAK3790786.1"/>
    </source>
</evidence>
<keyword evidence="2" id="KW-1185">Reference proteome</keyword>
<name>A0AAE1E1F6_9GAST</name>
<dbReference type="EMBL" id="JAWDGP010001519">
    <property type="protein sequence ID" value="KAK3790786.1"/>
    <property type="molecule type" value="Genomic_DNA"/>
</dbReference>
<sequence>MLAIREDKFNWFWRGSHPHHVGSSRITVSLTCPSVVDWRFWGISSLPYRSRYRGETRAQQFVSSQT</sequence>
<organism evidence="1 2">
    <name type="scientific">Elysia crispata</name>
    <name type="common">lettuce slug</name>
    <dbReference type="NCBI Taxonomy" id="231223"/>
    <lineage>
        <taxon>Eukaryota</taxon>
        <taxon>Metazoa</taxon>
        <taxon>Spiralia</taxon>
        <taxon>Lophotrochozoa</taxon>
        <taxon>Mollusca</taxon>
        <taxon>Gastropoda</taxon>
        <taxon>Heterobranchia</taxon>
        <taxon>Euthyneura</taxon>
        <taxon>Panpulmonata</taxon>
        <taxon>Sacoglossa</taxon>
        <taxon>Placobranchoidea</taxon>
        <taxon>Plakobranchidae</taxon>
        <taxon>Elysia</taxon>
    </lineage>
</organism>
<dbReference type="AlphaFoldDB" id="A0AAE1E1F6"/>
<protein>
    <submittedName>
        <fullName evidence="1">Uncharacterized protein</fullName>
    </submittedName>
</protein>
<reference evidence="1" key="1">
    <citation type="journal article" date="2023" name="G3 (Bethesda)">
        <title>A reference genome for the long-term kleptoplast-retaining sea slug Elysia crispata morphotype clarki.</title>
        <authorList>
            <person name="Eastman K.E."/>
            <person name="Pendleton A.L."/>
            <person name="Shaikh M.A."/>
            <person name="Suttiyut T."/>
            <person name="Ogas R."/>
            <person name="Tomko P."/>
            <person name="Gavelis G."/>
            <person name="Widhalm J.R."/>
            <person name="Wisecaver J.H."/>
        </authorList>
    </citation>
    <scope>NUCLEOTIDE SEQUENCE</scope>
    <source>
        <strain evidence="1">ECLA1</strain>
    </source>
</reference>
<proteinExistence type="predicted"/>
<gene>
    <name evidence="1" type="ORF">RRG08_038277</name>
</gene>
<dbReference type="Proteomes" id="UP001283361">
    <property type="component" value="Unassembled WGS sequence"/>
</dbReference>
<comment type="caution">
    <text evidence="1">The sequence shown here is derived from an EMBL/GenBank/DDBJ whole genome shotgun (WGS) entry which is preliminary data.</text>
</comment>